<dbReference type="InterPro" id="IPR004358">
    <property type="entry name" value="Sig_transdc_His_kin-like_C"/>
</dbReference>
<dbReference type="PROSITE" id="PS50839">
    <property type="entry name" value="CHASE"/>
    <property type="match status" value="1"/>
</dbReference>
<evidence type="ECO:0000313" key="16">
    <source>
        <dbReference type="Proteomes" id="UP000737171"/>
    </source>
</evidence>
<dbReference type="SMART" id="SM00388">
    <property type="entry name" value="HisKA"/>
    <property type="match status" value="1"/>
</dbReference>
<feature type="coiled-coil region" evidence="10">
    <location>
        <begin position="362"/>
        <end position="396"/>
    </location>
</feature>
<keyword evidence="5 11" id="KW-0812">Transmembrane</keyword>
<dbReference type="Pfam" id="PF02518">
    <property type="entry name" value="HATPase_c"/>
    <property type="match status" value="1"/>
</dbReference>
<feature type="domain" description="CHASE" evidence="14">
    <location>
        <begin position="77"/>
        <end position="320"/>
    </location>
</feature>
<dbReference type="CDD" id="cd16922">
    <property type="entry name" value="HATPase_EvgS-ArcB-TorS-like"/>
    <property type="match status" value="1"/>
</dbReference>
<feature type="transmembrane region" description="Helical" evidence="11">
    <location>
        <begin position="14"/>
        <end position="38"/>
    </location>
</feature>
<dbReference type="InterPro" id="IPR001789">
    <property type="entry name" value="Sig_transdc_resp-reg_receiver"/>
</dbReference>
<dbReference type="SUPFAM" id="SSF55874">
    <property type="entry name" value="ATPase domain of HSP90 chaperone/DNA topoisomerase II/histidine kinase"/>
    <property type="match status" value="1"/>
</dbReference>
<evidence type="ECO:0000256" key="5">
    <source>
        <dbReference type="ARBA" id="ARBA00022692"/>
    </source>
</evidence>
<dbReference type="InterPro" id="IPR005467">
    <property type="entry name" value="His_kinase_dom"/>
</dbReference>
<evidence type="ECO:0000313" key="15">
    <source>
        <dbReference type="EMBL" id="NRF67281.1"/>
    </source>
</evidence>
<dbReference type="SMART" id="SM01079">
    <property type="entry name" value="CHASE"/>
    <property type="match status" value="1"/>
</dbReference>
<gene>
    <name evidence="15" type="ORF">HLB44_09825</name>
</gene>
<keyword evidence="8 11" id="KW-0472">Membrane</keyword>
<dbReference type="InterPro" id="IPR003594">
    <property type="entry name" value="HATPase_dom"/>
</dbReference>
<name>A0ABX2EFB6_9BURK</name>
<dbReference type="SUPFAM" id="SSF52172">
    <property type="entry name" value="CheY-like"/>
    <property type="match status" value="1"/>
</dbReference>
<evidence type="ECO:0000256" key="6">
    <source>
        <dbReference type="ARBA" id="ARBA00022989"/>
    </source>
</evidence>
<dbReference type="SMART" id="SM00448">
    <property type="entry name" value="REC"/>
    <property type="match status" value="1"/>
</dbReference>
<comment type="catalytic activity">
    <reaction evidence="1">
        <text>ATP + protein L-histidine = ADP + protein N-phospho-L-histidine.</text>
        <dbReference type="EC" id="2.7.13.3"/>
    </reaction>
</comment>
<dbReference type="RefSeq" id="WP_173122407.1">
    <property type="nucleotide sequence ID" value="NZ_JABRWJ010000003.1"/>
</dbReference>
<keyword evidence="6 11" id="KW-1133">Transmembrane helix</keyword>
<keyword evidence="4" id="KW-0597">Phosphoprotein</keyword>
<dbReference type="SUPFAM" id="SSF47384">
    <property type="entry name" value="Homodimeric domain of signal transducing histidine kinase"/>
    <property type="match status" value="1"/>
</dbReference>
<dbReference type="PROSITE" id="PS50109">
    <property type="entry name" value="HIS_KIN"/>
    <property type="match status" value="1"/>
</dbReference>
<dbReference type="Gene3D" id="3.40.50.2300">
    <property type="match status" value="1"/>
</dbReference>
<dbReference type="PANTHER" id="PTHR45339:SF1">
    <property type="entry name" value="HYBRID SIGNAL TRANSDUCTION HISTIDINE KINASE J"/>
    <property type="match status" value="1"/>
</dbReference>
<evidence type="ECO:0000256" key="1">
    <source>
        <dbReference type="ARBA" id="ARBA00000085"/>
    </source>
</evidence>
<evidence type="ECO:0000256" key="10">
    <source>
        <dbReference type="SAM" id="Coils"/>
    </source>
</evidence>
<dbReference type="InterPro" id="IPR006189">
    <property type="entry name" value="CHASE_dom"/>
</dbReference>
<dbReference type="Pfam" id="PF00512">
    <property type="entry name" value="HisKA"/>
    <property type="match status" value="1"/>
</dbReference>
<sequence length="786" mass="84708">MSSTPGTAAPSRHLAAWIVLLAGLAISAAAFFTVRTLVEREARLRFEALAGETAALIRSRIEAYDAVLYGLRALMMSRDDVKRGDFRRYVETLNLASFYPAVVSVNYARRVQRADKAGFELRVRQDTSRDAAGHPGFVVYPPGERDEYLVIEYIEPFDTPGRNATFGRDVIAADHSEDRIRATAMARDTGLPFTSGRPINDPRLLRDGVLGIRMAVYRPGLPVTTVDQRRAAYIGSVGYAVSVPDLLRGAIEPAKHGRIDVRLHDVGPTGAAPQAPTAANLLFDSRPSQAAGATEAPQHAEAGLRSASVIRVSGRQWLIAFDDRAGPEPSARLLTWGALIAGATISLLLFATIRSLESSRQAAVLRERQIQLAQHRDELEQQVRERTAELRVAKERAEVASQAKSAFLARMSHELRTPLNAILGYAQLLKMRRDLNERQLHGVQTMQLAGEHLLLLINDILDLARIEAGKVELAPGAVRLDAFLRGIVDIGRVKVDEKGLDFLLETDPGLPAAVMVDEQRLRQVLLNLLGNAAKFTDQGRVRLGVECGDAAAAGADEARVRFVVEDTGVGIRAEHLQTIFQPFEQVGDVRRRAGGTGLGLAISRQLVRLMGGELRVASVFGAGSCFEFELSVPNGAEAPDSAPEAEAIVGYEGQRRTLLIVDDVPSSRRLLSEVLMSVGFAVREVADGPAALEPAALRDVDLVLINIRMTGLDGLQAIHTLRASAGAGGVPIIAVAASVTGAERADSLAAGADAFLQQPVDGAALLRAIGQQLALAWRLEGLRNTV</sequence>
<dbReference type="Pfam" id="PF00072">
    <property type="entry name" value="Response_reg"/>
    <property type="match status" value="1"/>
</dbReference>
<dbReference type="Pfam" id="PF03924">
    <property type="entry name" value="CHASE"/>
    <property type="match status" value="1"/>
</dbReference>
<keyword evidence="7" id="KW-0902">Two-component regulatory system</keyword>
<dbReference type="InterPro" id="IPR036890">
    <property type="entry name" value="HATPase_C_sf"/>
</dbReference>
<dbReference type="SMART" id="SM00387">
    <property type="entry name" value="HATPase_c"/>
    <property type="match status" value="1"/>
</dbReference>
<dbReference type="PRINTS" id="PR00344">
    <property type="entry name" value="BCTRLSENSOR"/>
</dbReference>
<dbReference type="CDD" id="cd00082">
    <property type="entry name" value="HisKA"/>
    <property type="match status" value="1"/>
</dbReference>
<dbReference type="InterPro" id="IPR036097">
    <property type="entry name" value="HisK_dim/P_sf"/>
</dbReference>
<proteinExistence type="predicted"/>
<dbReference type="InterPro" id="IPR003661">
    <property type="entry name" value="HisK_dim/P_dom"/>
</dbReference>
<keyword evidence="10" id="KW-0175">Coiled coil</keyword>
<evidence type="ECO:0000259" key="14">
    <source>
        <dbReference type="PROSITE" id="PS50839"/>
    </source>
</evidence>
<evidence type="ECO:0000256" key="3">
    <source>
        <dbReference type="ARBA" id="ARBA00012438"/>
    </source>
</evidence>
<evidence type="ECO:0000259" key="13">
    <source>
        <dbReference type="PROSITE" id="PS50110"/>
    </source>
</evidence>
<comment type="subcellular location">
    <subcellularLocation>
        <location evidence="2">Membrane</location>
    </subcellularLocation>
</comment>
<dbReference type="PANTHER" id="PTHR45339">
    <property type="entry name" value="HYBRID SIGNAL TRANSDUCTION HISTIDINE KINASE J"/>
    <property type="match status" value="1"/>
</dbReference>
<dbReference type="EMBL" id="JABRWJ010000003">
    <property type="protein sequence ID" value="NRF67281.1"/>
    <property type="molecule type" value="Genomic_DNA"/>
</dbReference>
<organism evidence="15 16">
    <name type="scientific">Pseudaquabacterium terrae</name>
    <dbReference type="NCBI Taxonomy" id="2732868"/>
    <lineage>
        <taxon>Bacteria</taxon>
        <taxon>Pseudomonadati</taxon>
        <taxon>Pseudomonadota</taxon>
        <taxon>Betaproteobacteria</taxon>
        <taxon>Burkholderiales</taxon>
        <taxon>Sphaerotilaceae</taxon>
        <taxon>Pseudaquabacterium</taxon>
    </lineage>
</organism>
<evidence type="ECO:0000256" key="8">
    <source>
        <dbReference type="ARBA" id="ARBA00023136"/>
    </source>
</evidence>
<evidence type="ECO:0000256" key="7">
    <source>
        <dbReference type="ARBA" id="ARBA00023012"/>
    </source>
</evidence>
<evidence type="ECO:0000259" key="12">
    <source>
        <dbReference type="PROSITE" id="PS50109"/>
    </source>
</evidence>
<dbReference type="CDD" id="cd17546">
    <property type="entry name" value="REC_hyHK_CKI1_RcsC-like"/>
    <property type="match status" value="1"/>
</dbReference>
<dbReference type="Gene3D" id="1.10.287.130">
    <property type="match status" value="1"/>
</dbReference>
<evidence type="ECO:0000256" key="9">
    <source>
        <dbReference type="PROSITE-ProRule" id="PRU00169"/>
    </source>
</evidence>
<evidence type="ECO:0000256" key="11">
    <source>
        <dbReference type="SAM" id="Phobius"/>
    </source>
</evidence>
<dbReference type="InterPro" id="IPR042240">
    <property type="entry name" value="CHASE_sf"/>
</dbReference>
<feature type="domain" description="Response regulatory" evidence="13">
    <location>
        <begin position="657"/>
        <end position="773"/>
    </location>
</feature>
<dbReference type="Gene3D" id="3.30.565.10">
    <property type="entry name" value="Histidine kinase-like ATPase, C-terminal domain"/>
    <property type="match status" value="1"/>
</dbReference>
<dbReference type="InterPro" id="IPR011006">
    <property type="entry name" value="CheY-like_superfamily"/>
</dbReference>
<accession>A0ABX2EFB6</accession>
<dbReference type="Proteomes" id="UP000737171">
    <property type="component" value="Unassembled WGS sequence"/>
</dbReference>
<comment type="caution">
    <text evidence="15">The sequence shown here is derived from an EMBL/GenBank/DDBJ whole genome shotgun (WGS) entry which is preliminary data.</text>
</comment>
<reference evidence="15 16" key="1">
    <citation type="submission" date="2020-05" db="EMBL/GenBank/DDBJ databases">
        <title>Aquincola sp. isolate from soil.</title>
        <authorList>
            <person name="Han J."/>
            <person name="Kim D.-U."/>
        </authorList>
    </citation>
    <scope>NUCLEOTIDE SEQUENCE [LARGE SCALE GENOMIC DNA]</scope>
    <source>
        <strain evidence="15 16">S2</strain>
    </source>
</reference>
<keyword evidence="16" id="KW-1185">Reference proteome</keyword>
<feature type="domain" description="Histidine kinase" evidence="12">
    <location>
        <begin position="410"/>
        <end position="634"/>
    </location>
</feature>
<evidence type="ECO:0000256" key="4">
    <source>
        <dbReference type="ARBA" id="ARBA00022553"/>
    </source>
</evidence>
<comment type="caution">
    <text evidence="9">Lacks conserved residue(s) required for the propagation of feature annotation.</text>
</comment>
<dbReference type="PROSITE" id="PS50110">
    <property type="entry name" value="RESPONSE_REGULATORY"/>
    <property type="match status" value="1"/>
</dbReference>
<dbReference type="EC" id="2.7.13.3" evidence="3"/>
<dbReference type="Gene3D" id="3.30.450.350">
    <property type="entry name" value="CHASE domain"/>
    <property type="match status" value="1"/>
</dbReference>
<evidence type="ECO:0000256" key="2">
    <source>
        <dbReference type="ARBA" id="ARBA00004370"/>
    </source>
</evidence>
<protein>
    <recommendedName>
        <fullName evidence="3">histidine kinase</fullName>
        <ecNumber evidence="3">2.7.13.3</ecNumber>
    </recommendedName>
</protein>